<proteinExistence type="predicted"/>
<protein>
    <submittedName>
        <fullName evidence="1">DUF1190 domain-containing protein</fullName>
    </submittedName>
</protein>
<dbReference type="Pfam" id="PF06693">
    <property type="entry name" value="DUF1190"/>
    <property type="match status" value="1"/>
</dbReference>
<organism evidence="1 2">
    <name type="scientific">Methylobacterium terricola</name>
    <dbReference type="NCBI Taxonomy" id="2583531"/>
    <lineage>
        <taxon>Bacteria</taxon>
        <taxon>Pseudomonadati</taxon>
        <taxon>Pseudomonadota</taxon>
        <taxon>Alphaproteobacteria</taxon>
        <taxon>Hyphomicrobiales</taxon>
        <taxon>Methylobacteriaceae</taxon>
        <taxon>Methylobacterium</taxon>
    </lineage>
</organism>
<dbReference type="OrthoDB" id="8005934at2"/>
<dbReference type="EMBL" id="VDDA01000002">
    <property type="protein sequence ID" value="TNC15311.1"/>
    <property type="molecule type" value="Genomic_DNA"/>
</dbReference>
<dbReference type="AlphaFoldDB" id="A0A5C4LP89"/>
<keyword evidence="2" id="KW-1185">Reference proteome</keyword>
<evidence type="ECO:0000313" key="1">
    <source>
        <dbReference type="EMBL" id="TNC15311.1"/>
    </source>
</evidence>
<reference evidence="1 2" key="1">
    <citation type="submission" date="2019-06" db="EMBL/GenBank/DDBJ databases">
        <title>Genome of Methylobacterium sp. 17Sr1-39.</title>
        <authorList>
            <person name="Seo T."/>
        </authorList>
    </citation>
    <scope>NUCLEOTIDE SEQUENCE [LARGE SCALE GENOMIC DNA]</scope>
    <source>
        <strain evidence="1 2">17Sr1-39</strain>
    </source>
</reference>
<dbReference type="InterPro" id="IPR009576">
    <property type="entry name" value="Biofilm_formation_YgiB"/>
</dbReference>
<evidence type="ECO:0000313" key="2">
    <source>
        <dbReference type="Proteomes" id="UP000305267"/>
    </source>
</evidence>
<accession>A0A5C4LP89</accession>
<name>A0A5C4LP89_9HYPH</name>
<sequence length="222" mass="22481">MSQGMSQATGDAEAESARGTKRSAAVSLVLIAGVGATAYGLSRLEAGRRTEDVLVYRSRDACLADRVRSAQDCTEAEAAARVAYAATAPRYETLEDCERHHGPSAGCVPGATVTAAAQGRFLPVMTAFMMGRNPEQALPVQPLYPHAPEEERHAHGGGGGYCTGSGGRIAFVGGGSRVQVPTEVARTTSTTPRLVARGGFGGAGRAVASAGGHAGSGHGSGG</sequence>
<comment type="caution">
    <text evidence="1">The sequence shown here is derived from an EMBL/GenBank/DDBJ whole genome shotgun (WGS) entry which is preliminary data.</text>
</comment>
<gene>
    <name evidence="1" type="ORF">FF100_07110</name>
</gene>
<dbReference type="Proteomes" id="UP000305267">
    <property type="component" value="Unassembled WGS sequence"/>
</dbReference>